<evidence type="ECO:0000259" key="3">
    <source>
        <dbReference type="Pfam" id="PF03065"/>
    </source>
</evidence>
<comment type="caution">
    <text evidence="4">The sequence shown here is derived from an EMBL/GenBank/DDBJ whole genome shotgun (WGS) entry which is preliminary data.</text>
</comment>
<accession>A0A1F4W4F9</accession>
<dbReference type="InterPro" id="IPR004300">
    <property type="entry name" value="Glyco_hydro_57_N"/>
</dbReference>
<protein>
    <recommendedName>
        <fullName evidence="3">Glycoside hydrolase family 57 N-terminal domain-containing protein</fullName>
    </recommendedName>
</protein>
<dbReference type="Proteomes" id="UP000176614">
    <property type="component" value="Unassembled WGS sequence"/>
</dbReference>
<evidence type="ECO:0000313" key="5">
    <source>
        <dbReference type="Proteomes" id="UP000176614"/>
    </source>
</evidence>
<proteinExistence type="inferred from homology"/>
<gene>
    <name evidence="4" type="ORF">A2264_02450</name>
</gene>
<evidence type="ECO:0000256" key="1">
    <source>
        <dbReference type="ARBA" id="ARBA00006821"/>
    </source>
</evidence>
<sequence>MTVCGFFCIIQFVKLGLLITIHESSLLDERAFRTLVEECYTPLFRLIKNNHRHRFSISIDFSFLQLLNTYGYLELLATIKQLYSMERVELVGSVAHGALLADLSEDLLSAQIVLNEYALAHFFGSHQSFEGDKGYMIKNIAGFYPTKFVIDEDKARQILEMGYEWIPVKSTSADFGVRYELKAESGALVSLDDTLSDLIAGDISKVADYLKMKGDSYCGFACVDSQAFWFRNKEGVAYLDLLLTWLLEKNIELSTVSSLVGSLKSGQLSEFSSIADAGISERRKQFLQIQQDLTEKFGDGLLVLEEQEIQDYFEKKPATLVLNMHQALSGDRYEDSLAKAYFDLFTQISLGL</sequence>
<dbReference type="AlphaFoldDB" id="A0A1F4W4F9"/>
<dbReference type="InterPro" id="IPR011330">
    <property type="entry name" value="Glyco_hydro/deAcase_b/a-brl"/>
</dbReference>
<feature type="domain" description="Glycoside hydrolase family 57 N-terminal" evidence="3">
    <location>
        <begin position="29"/>
        <end position="263"/>
    </location>
</feature>
<dbReference type="GO" id="GO:0003824">
    <property type="term" value="F:catalytic activity"/>
    <property type="evidence" value="ECO:0007669"/>
    <property type="project" value="InterPro"/>
</dbReference>
<keyword evidence="2" id="KW-0119">Carbohydrate metabolism</keyword>
<evidence type="ECO:0000313" key="4">
    <source>
        <dbReference type="EMBL" id="OGC63923.1"/>
    </source>
</evidence>
<comment type="similarity">
    <text evidence="1">Belongs to the glycosyl hydrolase 57 family.</text>
</comment>
<name>A0A1F4W4F9_UNCKA</name>
<dbReference type="Gene3D" id="3.20.110.20">
    <property type="match status" value="1"/>
</dbReference>
<evidence type="ECO:0000256" key="2">
    <source>
        <dbReference type="ARBA" id="ARBA00023277"/>
    </source>
</evidence>
<reference evidence="4 5" key="1">
    <citation type="journal article" date="2016" name="Nat. Commun.">
        <title>Thousands of microbial genomes shed light on interconnected biogeochemical processes in an aquifer system.</title>
        <authorList>
            <person name="Anantharaman K."/>
            <person name="Brown C.T."/>
            <person name="Hug L.A."/>
            <person name="Sharon I."/>
            <person name="Castelle C.J."/>
            <person name="Probst A.J."/>
            <person name="Thomas B.C."/>
            <person name="Singh A."/>
            <person name="Wilkins M.J."/>
            <person name="Karaoz U."/>
            <person name="Brodie E.L."/>
            <person name="Williams K.H."/>
            <person name="Hubbard S.S."/>
            <person name="Banfield J.F."/>
        </authorList>
    </citation>
    <scope>NUCLEOTIDE SEQUENCE [LARGE SCALE GENOMIC DNA]</scope>
</reference>
<dbReference type="EMBL" id="MEVT01000001">
    <property type="protein sequence ID" value="OGC63923.1"/>
    <property type="molecule type" value="Genomic_DNA"/>
</dbReference>
<organism evidence="4 5">
    <name type="scientific">candidate division WWE3 bacterium RIFOXYA2_FULL_46_9</name>
    <dbReference type="NCBI Taxonomy" id="1802636"/>
    <lineage>
        <taxon>Bacteria</taxon>
        <taxon>Katanobacteria</taxon>
    </lineage>
</organism>
<dbReference type="Pfam" id="PF03065">
    <property type="entry name" value="Glyco_hydro_57"/>
    <property type="match status" value="1"/>
</dbReference>
<dbReference type="SUPFAM" id="SSF88713">
    <property type="entry name" value="Glycoside hydrolase/deacetylase"/>
    <property type="match status" value="1"/>
</dbReference>
<dbReference type="GO" id="GO:0005975">
    <property type="term" value="P:carbohydrate metabolic process"/>
    <property type="evidence" value="ECO:0007669"/>
    <property type="project" value="InterPro"/>
</dbReference>